<dbReference type="Proteomes" id="UP000218731">
    <property type="component" value="Plasmid pKF715A"/>
</dbReference>
<dbReference type="AlphaFoldDB" id="A0A1L7NNI9"/>
<accession>A0A1L7NNI9</accession>
<organism evidence="1 2">
    <name type="scientific">Pseudomonas putida</name>
    <name type="common">Arthrobacter siderocapsulatus</name>
    <dbReference type="NCBI Taxonomy" id="303"/>
    <lineage>
        <taxon>Bacteria</taxon>
        <taxon>Pseudomonadati</taxon>
        <taxon>Pseudomonadota</taxon>
        <taxon>Gammaproteobacteria</taxon>
        <taxon>Pseudomonadales</taxon>
        <taxon>Pseudomonadaceae</taxon>
        <taxon>Pseudomonas</taxon>
    </lineage>
</organism>
<name>A0A1L7NNI9_PSEPU</name>
<reference evidence="1 2" key="1">
    <citation type="submission" date="2015-11" db="EMBL/GenBank/DDBJ databases">
        <title>Complete genome sequencing of a biphenyl-degrading bacterium, Pseudomonas putida KF715 (=NBRC110667).</title>
        <authorList>
            <person name="Suenaga H."/>
            <person name="Fujihara N."/>
            <person name="Watanabe T."/>
            <person name="Hirose J."/>
            <person name="Kimura N."/>
            <person name="Yamazoe A."/>
            <person name="Hosoyama A."/>
            <person name="Shimodaira J."/>
            <person name="Furukawa K."/>
        </authorList>
    </citation>
    <scope>NUCLEOTIDE SEQUENCE [LARGE SCALE GENOMIC DNA]</scope>
    <source>
        <strain evidence="1 2">KF715</strain>
        <plasmid evidence="2">Plasmid pkf715a dna</plasmid>
    </source>
</reference>
<dbReference type="EMBL" id="AP015030">
    <property type="protein sequence ID" value="BAW27002.1"/>
    <property type="molecule type" value="Genomic_DNA"/>
</dbReference>
<geneLocation type="plasmid" evidence="2">
    <name>pkf715a dna</name>
</geneLocation>
<protein>
    <recommendedName>
        <fullName evidence="3">Core-binding (CB) domain-containing protein</fullName>
    </recommendedName>
</protein>
<evidence type="ECO:0000313" key="1">
    <source>
        <dbReference type="EMBL" id="BAW27002.1"/>
    </source>
</evidence>
<proteinExistence type="predicted"/>
<evidence type="ECO:0000313" key="2">
    <source>
        <dbReference type="Proteomes" id="UP000218731"/>
    </source>
</evidence>
<gene>
    <name evidence="1" type="ORF">KF715C_pA4970</name>
</gene>
<evidence type="ECO:0008006" key="3">
    <source>
        <dbReference type="Google" id="ProtNLM"/>
    </source>
</evidence>
<keyword evidence="1" id="KW-0614">Plasmid</keyword>
<dbReference type="RefSeq" id="WP_096427120.1">
    <property type="nucleotide sequence ID" value="NZ_AP015030.1"/>
</dbReference>
<sequence>MGKRKVFTKTDISVPQVEHSVDTAGNVVILPEAIPPANTVVSFGRNSSNHRTFDFVRWYGSSVDLITYVCQRQIERFLAGQEGTLSVATVVGYCTSGLVVFLDFCVLQAMALERELTLNDVNRNLMDRFLVHLAGQALLASAQKNYYTPTKSVLQALGRRGIFPLVVSGDNATFPRNPFPNSNRKVKGETALSKRERQEFAVALRQAIKPILINDTPPTSDLLAYALLVVALHTGRNATPLLEMGRNCLRPHPKDDTVFLVLWKRRGYNTTKVAIRAESKAERILEAMPSVKVNVERLIRRVMALTEPLGSEAPDDLKGRVWLYRSRARNSTGQVTSLSSRKLDVATSRLVNEYGLKDIDGNPLRINIARLRKTFANRIFELTDGDLATTASALGNTPRVADQNYLATSEDTRRNWRFMGEILVQELLSATIGATYKEHPLGRCADPINGQYAPKREGATCMNFMNCVRCKHYAVTAEDLYKLFSFYFRVISERSRMDKRRWAREFAHIPRLIDDYIVAEGLRRGTFKLAAVEAAKTRARYQPHPFWSVDIIASLEVFL</sequence>